<comment type="caution">
    <text evidence="1">The sequence shown here is derived from an EMBL/GenBank/DDBJ whole genome shotgun (WGS) entry which is preliminary data.</text>
</comment>
<dbReference type="OrthoDB" id="10297184at2759"/>
<dbReference type="Proteomes" id="UP000019335">
    <property type="component" value="Chromosome 1"/>
</dbReference>
<evidence type="ECO:0000313" key="1">
    <source>
        <dbReference type="EMBL" id="EWM30149.1"/>
    </source>
</evidence>
<proteinExistence type="predicted"/>
<organism evidence="1 2">
    <name type="scientific">Nannochloropsis gaditana</name>
    <dbReference type="NCBI Taxonomy" id="72520"/>
    <lineage>
        <taxon>Eukaryota</taxon>
        <taxon>Sar</taxon>
        <taxon>Stramenopiles</taxon>
        <taxon>Ochrophyta</taxon>
        <taxon>Eustigmatophyceae</taxon>
        <taxon>Eustigmatales</taxon>
        <taxon>Monodopsidaceae</taxon>
        <taxon>Nannochloropsis</taxon>
    </lineage>
</organism>
<name>W7UAZ3_9STRA</name>
<dbReference type="EMBL" id="AZIL01000041">
    <property type="protein sequence ID" value="EWM30149.1"/>
    <property type="molecule type" value="Genomic_DNA"/>
</dbReference>
<evidence type="ECO:0000313" key="2">
    <source>
        <dbReference type="Proteomes" id="UP000019335"/>
    </source>
</evidence>
<sequence>MIIFFFAITCRTFRLKHRPKRKGPSCPNTARQHSAQYILLSPRGIPPPAILMSYMLCAFFLFHLPTESSTTRIKNEKTLSMQLHRTLIGLAALVPFLALTSAEVEQFEIFPGQATWDSSIELPGMSSKAATRGRTDGEPTTAEGHCCGMKGLGGATIEVMCHPETVAMGKPFTVNVKYTSDIKRPVDVHVDVLNAHTKAFYAGKWEEFDTQAGEVSLTIQMPSWGVEEPFLWKVFLTPRGEPFPNMLAETGFVAHLADYVKNDCAPFKSYGFDPPELANNVKTVDFVALQKVPAVLTPGSQAMVDVEYNLVGAAKAILSVALMRKGPNTIISSFADLAAPGQNKVSLPLPVPYDAPKEAVYIVVTLTPDGASWEDRLAEDQLLGANQGESVQAKVRCENCWVRRRLNSGAGGEDGRTRVALHVFYCFH</sequence>
<reference evidence="1 2" key="1">
    <citation type="journal article" date="2014" name="Mol. Plant">
        <title>Chromosome Scale Genome Assembly and Transcriptome Profiling of Nannochloropsis gaditana in Nitrogen Depletion.</title>
        <authorList>
            <person name="Corteggiani Carpinelli E."/>
            <person name="Telatin A."/>
            <person name="Vitulo N."/>
            <person name="Forcato C."/>
            <person name="D'Angelo M."/>
            <person name="Schiavon R."/>
            <person name="Vezzi A."/>
            <person name="Giacometti G.M."/>
            <person name="Morosinotto T."/>
            <person name="Valle G."/>
        </authorList>
    </citation>
    <scope>NUCLEOTIDE SEQUENCE [LARGE SCALE GENOMIC DNA]</scope>
    <source>
        <strain evidence="1 2">B-31</strain>
    </source>
</reference>
<keyword evidence="2" id="KW-1185">Reference proteome</keyword>
<protein>
    <submittedName>
        <fullName evidence="1">Uncharacterized protein</fullName>
    </submittedName>
</protein>
<gene>
    <name evidence="1" type="ORF">Naga_100115g7</name>
</gene>
<accession>W7UAZ3</accession>
<dbReference type="AlphaFoldDB" id="W7UAZ3"/>